<dbReference type="EMBL" id="FQZK01000001">
    <property type="protein sequence ID" value="SHI59425.1"/>
    <property type="molecule type" value="Genomic_DNA"/>
</dbReference>
<evidence type="ECO:0000313" key="8">
    <source>
        <dbReference type="Proteomes" id="UP000184452"/>
    </source>
</evidence>
<comment type="subcellular location">
    <subcellularLocation>
        <location evidence="1">Cell membrane</location>
        <topology evidence="1">Multi-pass membrane protein</topology>
    </subcellularLocation>
</comment>
<dbReference type="AlphaFoldDB" id="A0A1M6CEH0"/>
<dbReference type="Pfam" id="PF01899">
    <property type="entry name" value="MNHE"/>
    <property type="match status" value="1"/>
</dbReference>
<keyword evidence="8" id="KW-1185">Reference proteome</keyword>
<evidence type="ECO:0000256" key="2">
    <source>
        <dbReference type="ARBA" id="ARBA00006228"/>
    </source>
</evidence>
<keyword evidence="5" id="KW-1133">Transmembrane helix</keyword>
<evidence type="ECO:0000313" key="7">
    <source>
        <dbReference type="EMBL" id="SHI59425.1"/>
    </source>
</evidence>
<organism evidence="7 8">
    <name type="scientific">Nocardiopsis flavescens</name>
    <dbReference type="NCBI Taxonomy" id="758803"/>
    <lineage>
        <taxon>Bacteria</taxon>
        <taxon>Bacillati</taxon>
        <taxon>Actinomycetota</taxon>
        <taxon>Actinomycetes</taxon>
        <taxon>Streptosporangiales</taxon>
        <taxon>Nocardiopsidaceae</taxon>
        <taxon>Nocardiopsis</taxon>
    </lineage>
</organism>
<dbReference type="GO" id="GO:0008324">
    <property type="term" value="F:monoatomic cation transmembrane transporter activity"/>
    <property type="evidence" value="ECO:0007669"/>
    <property type="project" value="InterPro"/>
</dbReference>
<gene>
    <name evidence="7" type="ORF">SAMN05421803_101680</name>
</gene>
<comment type="similarity">
    <text evidence="2">Belongs to the CPA3 antiporters (TC 2.A.63) subunit E family.</text>
</comment>
<proteinExistence type="inferred from homology"/>
<dbReference type="PANTHER" id="PTHR34584">
    <property type="entry name" value="NA(+)/H(+) ANTIPORTER SUBUNIT E1"/>
    <property type="match status" value="1"/>
</dbReference>
<evidence type="ECO:0000256" key="4">
    <source>
        <dbReference type="ARBA" id="ARBA00022692"/>
    </source>
</evidence>
<dbReference type="GO" id="GO:0005886">
    <property type="term" value="C:plasma membrane"/>
    <property type="evidence" value="ECO:0007669"/>
    <property type="project" value="UniProtKB-SubCell"/>
</dbReference>
<accession>A0A1M6CEH0</accession>
<protein>
    <submittedName>
        <fullName evidence="7">Multicomponent Na+:H+ antiporter subunit E</fullName>
    </submittedName>
</protein>
<dbReference type="RefSeq" id="WP_073374714.1">
    <property type="nucleotide sequence ID" value="NZ_FQZK01000001.1"/>
</dbReference>
<evidence type="ECO:0000256" key="3">
    <source>
        <dbReference type="ARBA" id="ARBA00022475"/>
    </source>
</evidence>
<keyword evidence="4" id="KW-0812">Transmembrane</keyword>
<evidence type="ECO:0000256" key="1">
    <source>
        <dbReference type="ARBA" id="ARBA00004651"/>
    </source>
</evidence>
<dbReference type="InterPro" id="IPR002758">
    <property type="entry name" value="Cation_antiport_E"/>
</dbReference>
<dbReference type="STRING" id="758803.SAMN05421803_101680"/>
<dbReference type="PANTHER" id="PTHR34584:SF1">
    <property type="entry name" value="NA(+)_H(+) ANTIPORTER SUBUNIT E1"/>
    <property type="match status" value="1"/>
</dbReference>
<evidence type="ECO:0000256" key="5">
    <source>
        <dbReference type="ARBA" id="ARBA00022989"/>
    </source>
</evidence>
<reference evidence="7 8" key="1">
    <citation type="submission" date="2016-11" db="EMBL/GenBank/DDBJ databases">
        <authorList>
            <person name="Jaros S."/>
            <person name="Januszkiewicz K."/>
            <person name="Wedrychowicz H."/>
        </authorList>
    </citation>
    <scope>NUCLEOTIDE SEQUENCE [LARGE SCALE GENOMIC DNA]</scope>
    <source>
        <strain evidence="7 8">CGMCC 4.5723</strain>
    </source>
</reference>
<evidence type="ECO:0000256" key="6">
    <source>
        <dbReference type="ARBA" id="ARBA00023136"/>
    </source>
</evidence>
<dbReference type="Proteomes" id="UP000184452">
    <property type="component" value="Unassembled WGS sequence"/>
</dbReference>
<name>A0A1M6CEH0_9ACTN</name>
<sequence length="126" mass="13728">MTGPLRRALRITWFPFFYGARVVASSFQVARDVLTPGSAASPAFIEVPLQARTELEITAIANMVTLTPGTVTVAVRTEPPTLWVHGLYTADEHAFFADIHRMEDYLLGITRRGGAPARTADGEVSP</sequence>
<keyword evidence="3" id="KW-1003">Cell membrane</keyword>
<keyword evidence="6" id="KW-0472">Membrane</keyword>
<dbReference type="OrthoDB" id="3837866at2"/>